<feature type="non-terminal residue" evidence="2">
    <location>
        <position position="455"/>
    </location>
</feature>
<feature type="compositionally biased region" description="Gly residues" evidence="1">
    <location>
        <begin position="48"/>
        <end position="60"/>
    </location>
</feature>
<feature type="compositionally biased region" description="Low complexity" evidence="1">
    <location>
        <begin position="383"/>
        <end position="395"/>
    </location>
</feature>
<organism evidence="2">
    <name type="scientific">uncultured Thermomicrobiales bacterium</name>
    <dbReference type="NCBI Taxonomy" id="1645740"/>
    <lineage>
        <taxon>Bacteria</taxon>
        <taxon>Pseudomonadati</taxon>
        <taxon>Thermomicrobiota</taxon>
        <taxon>Thermomicrobia</taxon>
        <taxon>Thermomicrobiales</taxon>
        <taxon>environmental samples</taxon>
    </lineage>
</organism>
<feature type="compositionally biased region" description="Low complexity" evidence="1">
    <location>
        <begin position="283"/>
        <end position="292"/>
    </location>
</feature>
<proteinExistence type="predicted"/>
<reference evidence="2" key="1">
    <citation type="submission" date="2020-02" db="EMBL/GenBank/DDBJ databases">
        <authorList>
            <person name="Meier V. D."/>
        </authorList>
    </citation>
    <scope>NUCLEOTIDE SEQUENCE</scope>
    <source>
        <strain evidence="2">AVDCRST_MAG19</strain>
    </source>
</reference>
<feature type="non-terminal residue" evidence="2">
    <location>
        <position position="1"/>
    </location>
</feature>
<feature type="compositionally biased region" description="Basic residues" evidence="1">
    <location>
        <begin position="68"/>
        <end position="83"/>
    </location>
</feature>
<dbReference type="AlphaFoldDB" id="A0A6J4VJ50"/>
<feature type="region of interest" description="Disordered" evidence="1">
    <location>
        <begin position="1"/>
        <end position="455"/>
    </location>
</feature>
<feature type="compositionally biased region" description="Basic residues" evidence="1">
    <location>
        <begin position="9"/>
        <end position="31"/>
    </location>
</feature>
<feature type="compositionally biased region" description="Basic residues" evidence="1">
    <location>
        <begin position="108"/>
        <end position="128"/>
    </location>
</feature>
<evidence type="ECO:0000256" key="1">
    <source>
        <dbReference type="SAM" id="MobiDB-lite"/>
    </source>
</evidence>
<protein>
    <submittedName>
        <fullName evidence="2">ABC transporter, substrate-binding protein (Cluster 1, maltose/g3p/polyamine/iron)</fullName>
    </submittedName>
</protein>
<gene>
    <name evidence="2" type="ORF">AVDCRST_MAG19-3777</name>
</gene>
<feature type="compositionally biased region" description="Basic and acidic residues" evidence="1">
    <location>
        <begin position="32"/>
        <end position="41"/>
    </location>
</feature>
<name>A0A6J4VJ50_9BACT</name>
<evidence type="ECO:0000313" key="2">
    <source>
        <dbReference type="EMBL" id="CAA9578803.1"/>
    </source>
</evidence>
<feature type="compositionally biased region" description="Basic and acidic residues" evidence="1">
    <location>
        <begin position="425"/>
        <end position="444"/>
    </location>
</feature>
<feature type="compositionally biased region" description="Basic residues" evidence="1">
    <location>
        <begin position="238"/>
        <end position="249"/>
    </location>
</feature>
<dbReference type="EMBL" id="CADCWL010000205">
    <property type="protein sequence ID" value="CAA9578803.1"/>
    <property type="molecule type" value="Genomic_DNA"/>
</dbReference>
<feature type="compositionally biased region" description="Basic and acidic residues" evidence="1">
    <location>
        <begin position="250"/>
        <end position="280"/>
    </location>
</feature>
<feature type="compositionally biased region" description="Basic residues" evidence="1">
    <location>
        <begin position="195"/>
        <end position="207"/>
    </location>
</feature>
<feature type="compositionally biased region" description="Low complexity" evidence="1">
    <location>
        <begin position="155"/>
        <end position="164"/>
    </location>
</feature>
<accession>A0A6J4VJ50</accession>
<sequence>DDPPPPRLAPRHPRRRRRHGDRSRCRRRRRAGAPERSERLRHLQLLGRPGGTGGVRVGGGRVRDSPAGRRRRDRPRPERRRLLRPADDDLRRRQPARRLPDQLPPLRPVRRPRRAGAARPAAARKRGGASRGLLPAAAGGVHLRRRADVRPPEHLQPGRLLQPRPLRRRRRAPPDRGLDLGAVPGGRQGADQGQQRRRNHRPARPRRREQPDPLHPLHLAGGGRTGRRPRPPDPAHDRHPRGAGRHPVLHRPEPGPPRRPDRAGGAGRERRGPLRERDDGDAAPEPAVGAEPPGDPGLHLGRRSTPGRAGGTGRHPPLRRLLPRRRLRERRGRLGLHRVRQRPPGAADRRHDGADRPVLAGGRRVARLPRDAGRGRLRHATRPLQPAGQLPGLPRHNPPDPPRPLDLDLAGGGGRLQHHPRPRLLRRDPDRRRDPPRPATERGRLPPGRGRGGAL</sequence>
<feature type="compositionally biased region" description="Basic residues" evidence="1">
    <location>
        <begin position="316"/>
        <end position="341"/>
    </location>
</feature>